<organism evidence="2">
    <name type="scientific">uncultured Pseudonocardia sp</name>
    <dbReference type="NCBI Taxonomy" id="211455"/>
    <lineage>
        <taxon>Bacteria</taxon>
        <taxon>Bacillati</taxon>
        <taxon>Actinomycetota</taxon>
        <taxon>Actinomycetes</taxon>
        <taxon>Pseudonocardiales</taxon>
        <taxon>Pseudonocardiaceae</taxon>
        <taxon>Pseudonocardia</taxon>
        <taxon>environmental samples</taxon>
    </lineage>
</organism>
<protein>
    <submittedName>
        <fullName evidence="2">Uncharacterized protein</fullName>
    </submittedName>
</protein>
<feature type="region of interest" description="Disordered" evidence="1">
    <location>
        <begin position="1"/>
        <end position="156"/>
    </location>
</feature>
<feature type="compositionally biased region" description="Low complexity" evidence="1">
    <location>
        <begin position="105"/>
        <end position="117"/>
    </location>
</feature>
<evidence type="ECO:0000313" key="2">
    <source>
        <dbReference type="EMBL" id="CAA9399222.1"/>
    </source>
</evidence>
<feature type="compositionally biased region" description="Basic residues" evidence="1">
    <location>
        <begin position="40"/>
        <end position="63"/>
    </location>
</feature>
<feature type="non-terminal residue" evidence="2">
    <location>
        <position position="1"/>
    </location>
</feature>
<accession>A0A6J4NWH7</accession>
<dbReference type="AlphaFoldDB" id="A0A6J4NWH7"/>
<evidence type="ECO:0000256" key="1">
    <source>
        <dbReference type="SAM" id="MobiDB-lite"/>
    </source>
</evidence>
<feature type="compositionally biased region" description="Basic residues" evidence="1">
    <location>
        <begin position="95"/>
        <end position="104"/>
    </location>
</feature>
<gene>
    <name evidence="2" type="ORF">AVDCRST_MAG66-1380</name>
</gene>
<feature type="non-terminal residue" evidence="2">
    <location>
        <position position="264"/>
    </location>
</feature>
<feature type="region of interest" description="Disordered" evidence="1">
    <location>
        <begin position="172"/>
        <end position="264"/>
    </location>
</feature>
<feature type="compositionally biased region" description="Basic residues" evidence="1">
    <location>
        <begin position="124"/>
        <end position="134"/>
    </location>
</feature>
<feature type="compositionally biased region" description="Basic residues" evidence="1">
    <location>
        <begin position="172"/>
        <end position="181"/>
    </location>
</feature>
<feature type="compositionally biased region" description="Low complexity" evidence="1">
    <location>
        <begin position="182"/>
        <end position="194"/>
    </location>
</feature>
<name>A0A6J4NWH7_9PSEU</name>
<feature type="compositionally biased region" description="Low complexity" evidence="1">
    <location>
        <begin position="19"/>
        <end position="39"/>
    </location>
</feature>
<reference evidence="2" key="1">
    <citation type="submission" date="2020-02" db="EMBL/GenBank/DDBJ databases">
        <authorList>
            <person name="Meier V. D."/>
        </authorList>
    </citation>
    <scope>NUCLEOTIDE SEQUENCE</scope>
    <source>
        <strain evidence="2">AVDCRST_MAG66</strain>
    </source>
</reference>
<dbReference type="EMBL" id="CADCUS010000196">
    <property type="protein sequence ID" value="CAA9399222.1"/>
    <property type="molecule type" value="Genomic_DNA"/>
</dbReference>
<feature type="compositionally biased region" description="Basic residues" evidence="1">
    <location>
        <begin position="220"/>
        <end position="249"/>
    </location>
</feature>
<proteinExistence type="predicted"/>
<sequence length="264" mass="28507">DGGAHGGEQDRLLPHLHPARPAGVRRGAAPAGVPGAPARRPGRGRGARRAPGARRLLLLRRQRGPAALRGGPHRAGRPLRGPGTGHCRPGGADRRRPRLLRRTAARPGRAGAGARRVGAGRGLRAPHRPARGRVGRGPGVRRPVAPARGRRGGRRHDRLHRWGRLRHRAHLRPAARPRRRVPAAPGRVRAAGVRLHAHRRAAGRARPGDRAPGHLPPAPLRRRRRAGGRRARRAGPRPRPHRPGVRRLVPRGLLREPAAGEGDL</sequence>